<protein>
    <recommendedName>
        <fullName evidence="3">PGG domain-containing protein</fullName>
    </recommendedName>
</protein>
<keyword evidence="2" id="KW-0812">Transmembrane</keyword>
<dbReference type="Gene3D" id="1.25.40.20">
    <property type="entry name" value="Ankyrin repeat-containing domain"/>
    <property type="match status" value="2"/>
</dbReference>
<dbReference type="GO" id="GO:0016020">
    <property type="term" value="C:membrane"/>
    <property type="evidence" value="ECO:0007669"/>
    <property type="project" value="TreeGrafter"/>
</dbReference>
<feature type="transmembrane region" description="Helical" evidence="2">
    <location>
        <begin position="561"/>
        <end position="585"/>
    </location>
</feature>
<dbReference type="PANTHER" id="PTHR24177">
    <property type="entry name" value="CASKIN"/>
    <property type="match status" value="1"/>
</dbReference>
<dbReference type="Pfam" id="PF13962">
    <property type="entry name" value="PGG"/>
    <property type="match status" value="1"/>
</dbReference>
<dbReference type="SMART" id="SM00248">
    <property type="entry name" value="ANK"/>
    <property type="match status" value="6"/>
</dbReference>
<keyword evidence="5" id="KW-1185">Reference proteome</keyword>
<dbReference type="InterPro" id="IPR026961">
    <property type="entry name" value="PGG_dom"/>
</dbReference>
<gene>
    <name evidence="4" type="ORF">M8C21_015119</name>
</gene>
<feature type="transmembrane region" description="Helical" evidence="2">
    <location>
        <begin position="523"/>
        <end position="541"/>
    </location>
</feature>
<dbReference type="SUPFAM" id="SSF48403">
    <property type="entry name" value="Ankyrin repeat"/>
    <property type="match status" value="1"/>
</dbReference>
<feature type="compositionally biased region" description="Polar residues" evidence="1">
    <location>
        <begin position="56"/>
        <end position="67"/>
    </location>
</feature>
<dbReference type="EMBL" id="JAMZMK010005722">
    <property type="protein sequence ID" value="KAI7752211.1"/>
    <property type="molecule type" value="Genomic_DNA"/>
</dbReference>
<evidence type="ECO:0000313" key="5">
    <source>
        <dbReference type="Proteomes" id="UP001206925"/>
    </source>
</evidence>
<reference evidence="4" key="1">
    <citation type="submission" date="2022-06" db="EMBL/GenBank/DDBJ databases">
        <title>Uncovering the hologenomic basis of an extraordinary plant invasion.</title>
        <authorList>
            <person name="Bieker V.C."/>
            <person name="Martin M.D."/>
            <person name="Gilbert T."/>
            <person name="Hodgins K."/>
            <person name="Battlay P."/>
            <person name="Petersen B."/>
            <person name="Wilson J."/>
        </authorList>
    </citation>
    <scope>NUCLEOTIDE SEQUENCE</scope>
    <source>
        <strain evidence="4">AA19_3_7</strain>
        <tissue evidence="4">Leaf</tissue>
    </source>
</reference>
<dbReference type="Proteomes" id="UP001206925">
    <property type="component" value="Unassembled WGS sequence"/>
</dbReference>
<feature type="compositionally biased region" description="Pro residues" evidence="1">
    <location>
        <begin position="33"/>
        <end position="43"/>
    </location>
</feature>
<feature type="transmembrane region" description="Helical" evidence="2">
    <location>
        <begin position="606"/>
        <end position="628"/>
    </location>
</feature>
<dbReference type="PANTHER" id="PTHR24177:SF362">
    <property type="entry name" value="ANKYRIN REPEAT-CONTAINING DOMAIN, PGG DOMAIN PROTEIN-RELATED"/>
    <property type="match status" value="1"/>
</dbReference>
<evidence type="ECO:0000256" key="1">
    <source>
        <dbReference type="SAM" id="MobiDB-lite"/>
    </source>
</evidence>
<dbReference type="InterPro" id="IPR002110">
    <property type="entry name" value="Ankyrin_rpt"/>
</dbReference>
<accession>A0AAD5D523</accession>
<dbReference type="AlphaFoldDB" id="A0AAD5D523"/>
<feature type="domain" description="PGG" evidence="3">
    <location>
        <begin position="514"/>
        <end position="626"/>
    </location>
</feature>
<dbReference type="InterPro" id="IPR036770">
    <property type="entry name" value="Ankyrin_rpt-contain_sf"/>
</dbReference>
<name>A0AAD5D523_AMBAR</name>
<feature type="transmembrane region" description="Helical" evidence="2">
    <location>
        <begin position="634"/>
        <end position="653"/>
    </location>
</feature>
<keyword evidence="2" id="KW-0472">Membrane</keyword>
<evidence type="ECO:0000259" key="3">
    <source>
        <dbReference type="Pfam" id="PF13962"/>
    </source>
</evidence>
<sequence>MNNTGAGSGSGTPPVPINHNHHQQPNHTTVPIASPPAPLPPNLPGSDLLEAERMNHPSTSSGHAIPVNQQQPNDAIVQISQQSMPPSVPPQRNQPSLDILQGSREEYVKVAVPLYEAAMKGDWKAAKTIIDEHPNVIRSAITENEETLLHIAASAESTTAVEEFVINLVNMMDQKDLELQNKSWDTALSSAAAAGNIETAKAMVGKNPALTEMHNQRNVMPLYMAALFAKPDMVRYLYGISNKMVGDFWTNDNRGWVLQKCVEADMFDVALKILSECPNLILTKGLLTEVLLALAQKPDAFRRKKTNIIFTYINSIFAVSSKKETQALRLLKIIWAKVAIMPKDDIDFIIRGPATTIFTDRERRMQKVVHRSRVLFVAAKMGNTRFIIELIRLYPDLIWKQDDKKKTIFHLAVKRRQVEIYKLLHEIGAMKDLITPMKDMYGNNMLHMVAKSVKQKRFQNVSGVAFQMQSELLWFQEVEKMIPPNYRQKKNNEGKTPQDLFTKMHEKLLKDGGDWMKHTASQCMVVATLIATIVFAAAFTLPGGYDQDTGIPFFRREASLIIFVISDAISLICSTTSVLMFLSILTSRYAERDFLEALPRKLVNGITTLFLSIVTMMIAFSASFFVLYHKKLKWMPITITALASVPVVFYVFLQQDLFRDVVKAAYQSKHLFKRNNKRTLYY</sequence>
<evidence type="ECO:0000313" key="4">
    <source>
        <dbReference type="EMBL" id="KAI7752211.1"/>
    </source>
</evidence>
<proteinExistence type="predicted"/>
<organism evidence="4 5">
    <name type="scientific">Ambrosia artemisiifolia</name>
    <name type="common">Common ragweed</name>
    <dbReference type="NCBI Taxonomy" id="4212"/>
    <lineage>
        <taxon>Eukaryota</taxon>
        <taxon>Viridiplantae</taxon>
        <taxon>Streptophyta</taxon>
        <taxon>Embryophyta</taxon>
        <taxon>Tracheophyta</taxon>
        <taxon>Spermatophyta</taxon>
        <taxon>Magnoliopsida</taxon>
        <taxon>eudicotyledons</taxon>
        <taxon>Gunneridae</taxon>
        <taxon>Pentapetalae</taxon>
        <taxon>asterids</taxon>
        <taxon>campanulids</taxon>
        <taxon>Asterales</taxon>
        <taxon>Asteraceae</taxon>
        <taxon>Asteroideae</taxon>
        <taxon>Heliantheae alliance</taxon>
        <taxon>Heliantheae</taxon>
        <taxon>Ambrosia</taxon>
    </lineage>
</organism>
<feature type="region of interest" description="Disordered" evidence="1">
    <location>
        <begin position="1"/>
        <end position="67"/>
    </location>
</feature>
<comment type="caution">
    <text evidence="4">The sequence shown here is derived from an EMBL/GenBank/DDBJ whole genome shotgun (WGS) entry which is preliminary data.</text>
</comment>
<feature type="compositionally biased region" description="Gly residues" evidence="1">
    <location>
        <begin position="1"/>
        <end position="10"/>
    </location>
</feature>
<evidence type="ECO:0000256" key="2">
    <source>
        <dbReference type="SAM" id="Phobius"/>
    </source>
</evidence>
<keyword evidence="2" id="KW-1133">Transmembrane helix</keyword>